<dbReference type="EMBL" id="LNIX01000005">
    <property type="protein sequence ID" value="OXA54577.1"/>
    <property type="molecule type" value="Genomic_DNA"/>
</dbReference>
<dbReference type="Pfam" id="PF03351">
    <property type="entry name" value="DOMON"/>
    <property type="match status" value="1"/>
</dbReference>
<dbReference type="Gene3D" id="2.60.40.1210">
    <property type="entry name" value="Cellobiose dehydrogenase, cytochrome domain"/>
    <property type="match status" value="1"/>
</dbReference>
<protein>
    <submittedName>
        <fullName evidence="5">DBH-like monooxygenase protein 1</fullName>
    </submittedName>
</protein>
<proteinExistence type="inferred from homology"/>
<dbReference type="GO" id="GO:0030667">
    <property type="term" value="C:secretory granule membrane"/>
    <property type="evidence" value="ECO:0007669"/>
    <property type="project" value="TreeGrafter"/>
</dbReference>
<dbReference type="PROSITE" id="PS50836">
    <property type="entry name" value="DOMON"/>
    <property type="match status" value="1"/>
</dbReference>
<dbReference type="InterPro" id="IPR000945">
    <property type="entry name" value="DBH-like"/>
</dbReference>
<dbReference type="GO" id="GO:0005507">
    <property type="term" value="F:copper ion binding"/>
    <property type="evidence" value="ECO:0007669"/>
    <property type="project" value="InterPro"/>
</dbReference>
<dbReference type="OrthoDB" id="19261at2759"/>
<dbReference type="PRINTS" id="PR00767">
    <property type="entry name" value="DBMONOXGNASE"/>
</dbReference>
<evidence type="ECO:0000259" key="4">
    <source>
        <dbReference type="PROSITE" id="PS50836"/>
    </source>
</evidence>
<dbReference type="InterPro" id="IPR024548">
    <property type="entry name" value="Cu2_monoox_C"/>
</dbReference>
<accession>A0A226EC23</accession>
<organism evidence="5 6">
    <name type="scientific">Folsomia candida</name>
    <name type="common">Springtail</name>
    <dbReference type="NCBI Taxonomy" id="158441"/>
    <lineage>
        <taxon>Eukaryota</taxon>
        <taxon>Metazoa</taxon>
        <taxon>Ecdysozoa</taxon>
        <taxon>Arthropoda</taxon>
        <taxon>Hexapoda</taxon>
        <taxon>Collembola</taxon>
        <taxon>Entomobryomorpha</taxon>
        <taxon>Isotomoidea</taxon>
        <taxon>Isotomidae</taxon>
        <taxon>Proisotominae</taxon>
        <taxon>Folsomia</taxon>
    </lineage>
</organism>
<dbReference type="InterPro" id="IPR045266">
    <property type="entry name" value="DOH_DOMON"/>
</dbReference>
<evidence type="ECO:0000256" key="3">
    <source>
        <dbReference type="ARBA" id="ARBA00023180"/>
    </source>
</evidence>
<dbReference type="InterPro" id="IPR000323">
    <property type="entry name" value="Cu2_ascorb_mOase_N"/>
</dbReference>
<dbReference type="GO" id="GO:0042421">
    <property type="term" value="P:norepinephrine biosynthetic process"/>
    <property type="evidence" value="ECO:0007669"/>
    <property type="project" value="TreeGrafter"/>
</dbReference>
<dbReference type="Pfam" id="PF03712">
    <property type="entry name" value="Cu2_monoox_C"/>
    <property type="match status" value="1"/>
</dbReference>
<dbReference type="FunFam" id="2.60.120.230:FF:000001">
    <property type="entry name" value="Monooxygenase, DBH-like 1"/>
    <property type="match status" value="1"/>
</dbReference>
<gene>
    <name evidence="5" type="ORF">Fcan01_10897</name>
</gene>
<dbReference type="GO" id="GO:0006589">
    <property type="term" value="P:octopamine biosynthetic process"/>
    <property type="evidence" value="ECO:0007669"/>
    <property type="project" value="TreeGrafter"/>
</dbReference>
<dbReference type="SUPFAM" id="SSF49344">
    <property type="entry name" value="CBD9-like"/>
    <property type="match status" value="1"/>
</dbReference>
<dbReference type="Gene3D" id="2.60.120.310">
    <property type="entry name" value="Copper type II, ascorbate-dependent monooxygenase, N-terminal domain"/>
    <property type="match status" value="1"/>
</dbReference>
<dbReference type="GO" id="GO:0005615">
    <property type="term" value="C:extracellular space"/>
    <property type="evidence" value="ECO:0007669"/>
    <property type="project" value="TreeGrafter"/>
</dbReference>
<dbReference type="CDD" id="cd09631">
    <property type="entry name" value="DOMON_DOH"/>
    <property type="match status" value="1"/>
</dbReference>
<comment type="caution">
    <text evidence="5">The sequence shown here is derived from an EMBL/GenBank/DDBJ whole genome shotgun (WGS) entry which is preliminary data.</text>
</comment>
<keyword evidence="6" id="KW-1185">Reference proteome</keyword>
<evidence type="ECO:0000256" key="2">
    <source>
        <dbReference type="ARBA" id="ARBA00023157"/>
    </source>
</evidence>
<dbReference type="GO" id="GO:0004500">
    <property type="term" value="F:dopamine beta-monooxygenase activity"/>
    <property type="evidence" value="ECO:0007669"/>
    <property type="project" value="InterPro"/>
</dbReference>
<dbReference type="OMA" id="LMPFMAH"/>
<keyword evidence="3" id="KW-0325">Glycoprotein</keyword>
<evidence type="ECO:0000256" key="1">
    <source>
        <dbReference type="ARBA" id="ARBA00010676"/>
    </source>
</evidence>
<reference evidence="5 6" key="1">
    <citation type="submission" date="2015-12" db="EMBL/GenBank/DDBJ databases">
        <title>The genome of Folsomia candida.</title>
        <authorList>
            <person name="Faddeeva A."/>
            <person name="Derks M.F."/>
            <person name="Anvar Y."/>
            <person name="Smit S."/>
            <person name="Van Straalen N."/>
            <person name="Roelofs D."/>
        </authorList>
    </citation>
    <scope>NUCLEOTIDE SEQUENCE [LARGE SCALE GENOMIC DNA]</scope>
    <source>
        <strain evidence="5 6">VU population</strain>
        <tissue evidence="5">Whole body</tissue>
    </source>
</reference>
<dbReference type="PANTHER" id="PTHR10157:SF23">
    <property type="entry name" value="MOXD1 HOMOLOG 1"/>
    <property type="match status" value="1"/>
</dbReference>
<feature type="domain" description="DOMON" evidence="4">
    <location>
        <begin position="60"/>
        <end position="178"/>
    </location>
</feature>
<sequence>MQCSIAKITLSLHLPNFKPFKMKLFLSSFAVLVALGVAQGASIPKNSIQLKNIEVLDGEGKYILGWEINEAGDEIVFEVEAETLGWVGFGISPQGGMTGADIFIGGVLSDGSTYAQDRFGIGRTEPKVDDHSDWRLLEAMELPSMGKTILKFSRLLDTCDDEDYLIGNDTNRLIWAMGDADIIRYHGTTRRGTKSTNLIHADLPELDLDTVQTWPMILDMEMPTVDTSYWCSFHRGPVLSAKHHVVGFNAVLPSAEALQHTHHSILYNCFLPAGSNETLEEVLGNYTVDKGHVGGDCYDPDTILPISYCIMGTFYVWAKGGKTLVFPEDAGYPIGDLPGQQFYMMEIHYDNPDMIEGLKFETGVEFYYTDELRPQEAGIMILGHEVDLSTTVPPNTPSYKDVGHCGSECTNMFPENGINVFNSLLHSHLSGRKMKARHFRGNVELPWLDYDDHYDFDYQQNKPLMTHVNVQRGDHITVECEYDSVWKNGEIVLGGLSTREEMCEDIVWYYPKINVELCTSGYDIDAHIREFGVTAYTETMTPMLRKYYIDAPENLQGDFFDSITYKFNWTEEFRTEYTNRRMYGIHTGACGIRDEVVHYDITYPESFIEYVPPNQCQA</sequence>
<dbReference type="InterPro" id="IPR036939">
    <property type="entry name" value="Cu2_ascorb_mOase_N_sf"/>
</dbReference>
<name>A0A226EC23_FOLCA</name>
<keyword evidence="5" id="KW-0560">Oxidoreductase</keyword>
<dbReference type="InterPro" id="IPR005018">
    <property type="entry name" value="DOMON_domain"/>
</dbReference>
<dbReference type="AlphaFoldDB" id="A0A226EC23"/>
<dbReference type="SMART" id="SM00664">
    <property type="entry name" value="DoH"/>
    <property type="match status" value="1"/>
</dbReference>
<comment type="similarity">
    <text evidence="1">Belongs to the copper type II ascorbate-dependent monooxygenase family.</text>
</comment>
<dbReference type="InterPro" id="IPR028460">
    <property type="entry name" value="Tbh/DBH"/>
</dbReference>
<dbReference type="Gene3D" id="2.60.120.230">
    <property type="match status" value="1"/>
</dbReference>
<dbReference type="InterPro" id="IPR008977">
    <property type="entry name" value="PHM/PNGase_F_dom_sf"/>
</dbReference>
<keyword evidence="5" id="KW-0503">Monooxygenase</keyword>
<dbReference type="Pfam" id="PF01082">
    <property type="entry name" value="Cu2_monooxygen"/>
    <property type="match status" value="1"/>
</dbReference>
<evidence type="ECO:0000313" key="5">
    <source>
        <dbReference type="EMBL" id="OXA54577.1"/>
    </source>
</evidence>
<dbReference type="InterPro" id="IPR014784">
    <property type="entry name" value="Cu2_ascorb_mOase-like_C"/>
</dbReference>
<dbReference type="Proteomes" id="UP000198287">
    <property type="component" value="Unassembled WGS sequence"/>
</dbReference>
<keyword evidence="2" id="KW-1015">Disulfide bond</keyword>
<dbReference type="PANTHER" id="PTHR10157">
    <property type="entry name" value="DOPAMINE BETA HYDROXYLASE RELATED"/>
    <property type="match status" value="1"/>
</dbReference>
<dbReference type="SUPFAM" id="SSF49742">
    <property type="entry name" value="PHM/PNGase F"/>
    <property type="match status" value="2"/>
</dbReference>
<evidence type="ECO:0000313" key="6">
    <source>
        <dbReference type="Proteomes" id="UP000198287"/>
    </source>
</evidence>
<dbReference type="GO" id="GO:0042420">
    <property type="term" value="P:dopamine catabolic process"/>
    <property type="evidence" value="ECO:0007669"/>
    <property type="project" value="TreeGrafter"/>
</dbReference>